<evidence type="ECO:0000313" key="1">
    <source>
        <dbReference type="EMBL" id="MBA4506019.1"/>
    </source>
</evidence>
<gene>
    <name evidence="2" type="ORF">EKI59_06120</name>
    <name evidence="1" type="ORF">H0H28_11990</name>
</gene>
<organism evidence="2 3">
    <name type="scientific">Corynebacterium sanguinis</name>
    <dbReference type="NCBI Taxonomy" id="2594913"/>
    <lineage>
        <taxon>Bacteria</taxon>
        <taxon>Bacillati</taxon>
        <taxon>Actinomycetota</taxon>
        <taxon>Actinomycetes</taxon>
        <taxon>Mycobacteriales</taxon>
        <taxon>Corynebacteriaceae</taxon>
        <taxon>Corynebacterium</taxon>
    </lineage>
</organism>
<accession>A0A6C1TX47</accession>
<protein>
    <submittedName>
        <fullName evidence="2">DUF3046 domain-containing protein</fullName>
    </submittedName>
</protein>
<dbReference type="EMBL" id="JACEOR010000544">
    <property type="protein sequence ID" value="MBA4506019.1"/>
    <property type="molecule type" value="Genomic_DNA"/>
</dbReference>
<proteinExistence type="predicted"/>
<dbReference type="EMBL" id="RXIR01000010">
    <property type="protein sequence ID" value="TVS28703.1"/>
    <property type="molecule type" value="Genomic_DNA"/>
</dbReference>
<dbReference type="Pfam" id="PF11248">
    <property type="entry name" value="DUF3046"/>
    <property type="match status" value="1"/>
</dbReference>
<dbReference type="AlphaFoldDB" id="A0A6C1TX47"/>
<evidence type="ECO:0000313" key="4">
    <source>
        <dbReference type="Proteomes" id="UP000580709"/>
    </source>
</evidence>
<keyword evidence="4" id="KW-1185">Reference proteome</keyword>
<dbReference type="RefSeq" id="WP_006840118.1">
    <property type="nucleotide sequence ID" value="NZ_CP038157.1"/>
</dbReference>
<comment type="caution">
    <text evidence="2">The sequence shown here is derived from an EMBL/GenBank/DDBJ whole genome shotgun (WGS) entry which is preliminary data.</text>
</comment>
<reference evidence="2 3" key="1">
    <citation type="submission" date="2018-12" db="EMBL/GenBank/DDBJ databases">
        <title>Corynebacterium sanguinis sp. nov., a clinically-associated and environmental corynebacterium.</title>
        <authorList>
            <person name="Gonzales-Siles L."/>
            <person name="Jaen-Luchoro D."/>
            <person name="Cardew S."/>
            <person name="Inganas E."/>
            <person name="Ohlen M."/>
            <person name="Jensie-Markopolous S."/>
            <person name="Pinyeiro-Iglesias B."/>
            <person name="Molin K."/>
            <person name="Skovbjerg S."/>
            <person name="Svensson-Stadler L."/>
            <person name="Funke G."/>
            <person name="Moore E.R.B."/>
        </authorList>
    </citation>
    <scope>NUCLEOTIDE SEQUENCE [LARGE SCALE GENOMIC DNA]</scope>
    <source>
        <strain evidence="2 3">58734</strain>
    </source>
</reference>
<evidence type="ECO:0000313" key="3">
    <source>
        <dbReference type="Proteomes" id="UP000336646"/>
    </source>
</evidence>
<dbReference type="GeneID" id="74902370"/>
<dbReference type="OrthoDB" id="3215033at2"/>
<dbReference type="InterPro" id="IPR021408">
    <property type="entry name" value="DUF3046"/>
</dbReference>
<reference evidence="1 4" key="2">
    <citation type="submission" date="2020-07" db="EMBL/GenBank/DDBJ databases">
        <authorList>
            <person name="Khare M."/>
        </authorList>
    </citation>
    <scope>NUCLEOTIDE SEQUENCE [LARGE SCALE GENOMIC DNA]</scope>
    <source>
        <strain evidence="1 4">P8776</strain>
    </source>
</reference>
<dbReference type="Proteomes" id="UP000336646">
    <property type="component" value="Unassembled WGS sequence"/>
</dbReference>
<dbReference type="Proteomes" id="UP000580709">
    <property type="component" value="Unassembled WGS sequence"/>
</dbReference>
<evidence type="ECO:0000313" key="2">
    <source>
        <dbReference type="EMBL" id="TVS28703.1"/>
    </source>
</evidence>
<name>A0A6C1TX47_9CORY</name>
<sequence length="71" mass="8118">MRLTEFQQLVEDEFGPANAGWVMDSQVLSPYNQTANEMIESGIDPRLAWEGLCRAYDVPEDRQLGRDRPGF</sequence>